<dbReference type="InterPro" id="IPR045402">
    <property type="entry name" value="GAP1-N2"/>
</dbReference>
<proteinExistence type="predicted"/>
<keyword evidence="3" id="KW-1185">Reference proteome</keyword>
<evidence type="ECO:0000259" key="1">
    <source>
        <dbReference type="Pfam" id="PF20013"/>
    </source>
</evidence>
<organism evidence="2 3">
    <name type="scientific">Reticulibacter mediterranei</name>
    <dbReference type="NCBI Taxonomy" id="2778369"/>
    <lineage>
        <taxon>Bacteria</taxon>
        <taxon>Bacillati</taxon>
        <taxon>Chloroflexota</taxon>
        <taxon>Ktedonobacteria</taxon>
        <taxon>Ktedonobacterales</taxon>
        <taxon>Reticulibacteraceae</taxon>
        <taxon>Reticulibacter</taxon>
    </lineage>
</organism>
<evidence type="ECO:0000313" key="3">
    <source>
        <dbReference type="Proteomes" id="UP000597444"/>
    </source>
</evidence>
<sequence>MIEQNTTINMIEQLWYTWSDVGLSTIRAGFRIRAASAGLHDIRSSRVQKLDRYQRYALPRGLDDLAIPTSIAPVCLSLISTGEERILIQKVYTGKDAVGRDGAFFVHLLAGLPENFSAQDAIALWQSPFWQVSDVQLRREETLLDRVSLEDLLRQRKEITPGSRNLANIQGHLPYIIQVYLTKKLSTEPKTGQSVPQKLYIAASDEDIALLISGLTQCLPTRILKDLTFSTYESNVAVATTEIVGTCWLSTPVDDKMPYVERLLPAHYFQEKLAINCYTDICSRLTDNPLLETRPLAGKFALDATKYFVRRCTERFAEKFALLLELSADLTVDELLEIYESLILKDEDSIKLLLSSSDYAHVARVLARPAYQQELIVCAISNPAWWRDTGKSAVTRLQKASYAIPVLQQALLDIAQLAINRAIVIVRGEDDLASELFRTGWWITEEEILQTIIDILDCTTPSYQIPKIWNSLLQELLKIVDNFACLTQYWKIYARLMKIWSATLPSSMKGLEQIEPLLAISWEQFGAFLALRLPFSWIEEATKNLTSAGAPELDTENANELAHNYHPLVADLLQRFAQNAGRWSLAEALFKRLAEGQYARRLDLLYILLDSAMGEQDDIVMQLLSVVQLAEIADQVHFLEHYAQRYLLRYPDSPVLSEYIRAFLAYLPTAGGDIFIGNTPSPAEQLLQLLTGRFFRHALPSDSADWYTAEIFAEFTDWHTVGILLRQPSLLQLEKLVVAKCIGRVLSIPDISPKMRIPIIANLAVVCVENERGLATMIATMRQALSPMDLMDLLDQVACTVRQNIVAQRYPKARFWECLQCAILFKSAFQEEDEQEYFLQNFLDTLLLNANGSTLVWLAAPSRNLSVPAYAEWRKYLSRHPKLAAIIEASFFERIGLWWERVIAFTQMWIALQTGHFKTIAKVAMKYMTVLMSYETPQMDSWWTEIDSMTNRLNAYEAQSWEREKPLSPVRHSSSIWKYILAFIFMWLALRSKRIGSIVSVATDRMLTLELCQTDVPPRWWIQIDAAFDFFIACEDAYQDSNQDRENAIIDSGKRIEHLTREGYSTPRLSLHEKRWLKVAYYHRDKHIPGSLRAWTPHTLRLLDPQNTAKDSSSSGEGQKEV</sequence>
<accession>A0A8J3IL31</accession>
<protein>
    <recommendedName>
        <fullName evidence="1">GTPase-associated protein 1 N-terminal domain-containing protein</fullName>
    </recommendedName>
</protein>
<dbReference type="RefSeq" id="WP_220207114.1">
    <property type="nucleotide sequence ID" value="NZ_BNJK01000001.1"/>
</dbReference>
<gene>
    <name evidence="2" type="ORF">KSF_065390</name>
</gene>
<comment type="caution">
    <text evidence="2">The sequence shown here is derived from an EMBL/GenBank/DDBJ whole genome shotgun (WGS) entry which is preliminary data.</text>
</comment>
<reference evidence="2" key="1">
    <citation type="submission" date="2020-10" db="EMBL/GenBank/DDBJ databases">
        <title>Taxonomic study of unclassified bacteria belonging to the class Ktedonobacteria.</title>
        <authorList>
            <person name="Yabe S."/>
            <person name="Wang C.M."/>
            <person name="Zheng Y."/>
            <person name="Sakai Y."/>
            <person name="Cavaletti L."/>
            <person name="Monciardini P."/>
            <person name="Donadio S."/>
        </authorList>
    </citation>
    <scope>NUCLEOTIDE SEQUENCE</scope>
    <source>
        <strain evidence="2">ID150040</strain>
    </source>
</reference>
<evidence type="ECO:0000313" key="2">
    <source>
        <dbReference type="EMBL" id="GHO96491.1"/>
    </source>
</evidence>
<name>A0A8J3IL31_9CHLR</name>
<dbReference type="Proteomes" id="UP000597444">
    <property type="component" value="Unassembled WGS sequence"/>
</dbReference>
<dbReference type="AlphaFoldDB" id="A0A8J3IL31"/>
<dbReference type="Pfam" id="PF20013">
    <property type="entry name" value="GAP1-N2"/>
    <property type="match status" value="1"/>
</dbReference>
<feature type="domain" description="GTPase-associated protein 1 N-terminal" evidence="1">
    <location>
        <begin position="10"/>
        <end position="133"/>
    </location>
</feature>
<dbReference type="EMBL" id="BNJK01000001">
    <property type="protein sequence ID" value="GHO96491.1"/>
    <property type="molecule type" value="Genomic_DNA"/>
</dbReference>